<evidence type="ECO:0000313" key="1">
    <source>
        <dbReference type="EMBL" id="MBM7123160.1"/>
    </source>
</evidence>
<dbReference type="Proteomes" id="UP001430065">
    <property type="component" value="Unassembled WGS sequence"/>
</dbReference>
<dbReference type="RefSeq" id="WP_204637608.1">
    <property type="nucleotide sequence ID" value="NZ_CP183983.1"/>
</dbReference>
<protein>
    <submittedName>
        <fullName evidence="1">Uncharacterized protein</fullName>
    </submittedName>
</protein>
<organism evidence="1 2">
    <name type="scientific">Dyella kyungheensis</name>
    <dbReference type="NCBI Taxonomy" id="1242174"/>
    <lineage>
        <taxon>Bacteria</taxon>
        <taxon>Pseudomonadati</taxon>
        <taxon>Pseudomonadota</taxon>
        <taxon>Gammaproteobacteria</taxon>
        <taxon>Lysobacterales</taxon>
        <taxon>Rhodanobacteraceae</taxon>
        <taxon>Dyella</taxon>
    </lineage>
</organism>
<name>A0ABS2JXU6_9GAMM</name>
<proteinExistence type="predicted"/>
<gene>
    <name evidence="1" type="ORF">ISP20_18475</name>
</gene>
<reference evidence="1 2" key="1">
    <citation type="submission" date="2020-10" db="EMBL/GenBank/DDBJ databases">
        <title>Phylogeny of dyella-like bacteria.</title>
        <authorList>
            <person name="Fu J."/>
        </authorList>
    </citation>
    <scope>NUCLEOTIDE SEQUENCE [LARGE SCALE GENOMIC DNA]</scope>
    <source>
        <strain evidence="1 2">THG-B117</strain>
    </source>
</reference>
<accession>A0ABS2JXU6</accession>
<dbReference type="EMBL" id="JADIKC010000009">
    <property type="protein sequence ID" value="MBM7123160.1"/>
    <property type="molecule type" value="Genomic_DNA"/>
</dbReference>
<keyword evidence="2" id="KW-1185">Reference proteome</keyword>
<evidence type="ECO:0000313" key="2">
    <source>
        <dbReference type="Proteomes" id="UP001430065"/>
    </source>
</evidence>
<sequence>MKRTFALAVMRRVLFAVLFVGFSGFVGAGQAPLVHARLSVSCSTCKRGEPIELLAGIENSSNDVVRVYGDLGWGELAGFVLHIEDANGRSVEAASYDDDMIVPSTLDDPSYYASLREGHSLWMRRVAVGKALFPARGTYTIWVSYRSPVPVALAADRTHFVSREMGYAESRKVKIVVVD</sequence>
<comment type="caution">
    <text evidence="1">The sequence shown here is derived from an EMBL/GenBank/DDBJ whole genome shotgun (WGS) entry which is preliminary data.</text>
</comment>